<sequence length="511" mass="57573">MAEKNSNNSQKKTTGGNQSNYPNFPYNNFNPNFPSNRGQENYSAAQQNYFNPVNRPPSVPPSNMPTGDPHFWQTQNQPPVTPPPDKKKKLKKTVHRDWEDFFGRIFTGILISFVLVYMGWLYAPRIRNSMTFWPTKTPTPITPMPTQIFTPTVTPLATNTPTLVPTATPGPLSNYWISDGMQVDPQIPDAPDGVIVLSVDKSAEVNPSLDSGLWTSSKKIAADLGKTTYDGNWYATYSSGWVHWFMDQPLREGLYEIYTMDTVYSSGGTLDFSVKLGEQILPPLTGSQRVNYMTSQYEPQQSTDVWRSLGMYYINPSREILTVTTSWEDRDEYSIVAVDRLVIVPRRAANLSLLSKLNVSGTKYVFDDLQAEIVAGDYRITLKDEESWDDSYQLIMNPKMKISMVYTFKDCWPIGNYQLYAWMPANKGGISASVKLYSDNTVLLSDTGEEAVSVTAPASQEGSWISIGSWTTDRYYERDRKFKLAFEIPADSAGEFPIDAIALVHTAFSEQ</sequence>
<dbReference type="EMBL" id="DF968181">
    <property type="protein sequence ID" value="GAP41832.1"/>
    <property type="molecule type" value="Genomic_DNA"/>
</dbReference>
<feature type="transmembrane region" description="Helical" evidence="2">
    <location>
        <begin position="101"/>
        <end position="122"/>
    </location>
</feature>
<gene>
    <name evidence="3" type="ORF">ATC1_131828</name>
</gene>
<dbReference type="OrthoDB" id="162855at2"/>
<evidence type="ECO:0000256" key="2">
    <source>
        <dbReference type="SAM" id="Phobius"/>
    </source>
</evidence>
<accession>A0A0S7BYZ0</accession>
<feature type="region of interest" description="Disordered" evidence="1">
    <location>
        <begin position="1"/>
        <end position="89"/>
    </location>
</feature>
<proteinExistence type="predicted"/>
<organism evidence="3">
    <name type="scientific">Flexilinea flocculi</name>
    <dbReference type="NCBI Taxonomy" id="1678840"/>
    <lineage>
        <taxon>Bacteria</taxon>
        <taxon>Bacillati</taxon>
        <taxon>Chloroflexota</taxon>
        <taxon>Anaerolineae</taxon>
        <taxon>Anaerolineales</taxon>
        <taxon>Anaerolineaceae</taxon>
        <taxon>Flexilinea</taxon>
    </lineage>
</organism>
<evidence type="ECO:0000313" key="3">
    <source>
        <dbReference type="EMBL" id="GAP41832.1"/>
    </source>
</evidence>
<feature type="compositionally biased region" description="Pro residues" evidence="1">
    <location>
        <begin position="54"/>
        <end position="63"/>
    </location>
</feature>
<dbReference type="RefSeq" id="WP_062283841.1">
    <property type="nucleotide sequence ID" value="NZ_DF968181.1"/>
</dbReference>
<reference evidence="3" key="1">
    <citation type="journal article" date="2015" name="Genome Announc.">
        <title>Draft Genome Sequence of Anaerolineae Strain TC1, a Novel Isolate from a Methanogenic Wastewater Treatment System.</title>
        <authorList>
            <person name="Matsuura N."/>
            <person name="Tourlousse D.M."/>
            <person name="Sun L."/>
            <person name="Toyonaga M."/>
            <person name="Kuroda K."/>
            <person name="Ohashi A."/>
            <person name="Cruz R."/>
            <person name="Yamaguchi T."/>
            <person name="Sekiguchi Y."/>
        </authorList>
    </citation>
    <scope>NUCLEOTIDE SEQUENCE [LARGE SCALE GENOMIC DNA]</scope>
    <source>
        <strain evidence="3">TC1</strain>
    </source>
</reference>
<keyword evidence="2" id="KW-0472">Membrane</keyword>
<keyword evidence="4" id="KW-1185">Reference proteome</keyword>
<name>A0A0S7BYZ0_9CHLR</name>
<protein>
    <submittedName>
        <fullName evidence="3">Uncharacterized protein</fullName>
    </submittedName>
</protein>
<keyword evidence="2" id="KW-0812">Transmembrane</keyword>
<keyword evidence="2" id="KW-1133">Transmembrane helix</keyword>
<feature type="compositionally biased region" description="Polar residues" evidence="1">
    <location>
        <begin position="37"/>
        <end position="50"/>
    </location>
</feature>
<dbReference type="Proteomes" id="UP000053370">
    <property type="component" value="Unassembled WGS sequence"/>
</dbReference>
<feature type="compositionally biased region" description="Polar residues" evidence="1">
    <location>
        <begin position="1"/>
        <end position="18"/>
    </location>
</feature>
<feature type="compositionally biased region" description="Low complexity" evidence="1">
    <location>
        <begin position="19"/>
        <end position="36"/>
    </location>
</feature>
<evidence type="ECO:0000256" key="1">
    <source>
        <dbReference type="SAM" id="MobiDB-lite"/>
    </source>
</evidence>
<dbReference type="AlphaFoldDB" id="A0A0S7BYZ0"/>
<evidence type="ECO:0000313" key="4">
    <source>
        <dbReference type="Proteomes" id="UP000053370"/>
    </source>
</evidence>